<name>A0ABR2WAA1_9FUNG</name>
<feature type="signal peptide" evidence="1">
    <location>
        <begin position="1"/>
        <end position="20"/>
    </location>
</feature>
<accession>A0ABR2WAA1</accession>
<dbReference type="EMBL" id="JASJQH010006896">
    <property type="protein sequence ID" value="KAK9728473.1"/>
    <property type="molecule type" value="Genomic_DNA"/>
</dbReference>
<keyword evidence="3" id="KW-1185">Reference proteome</keyword>
<feature type="chain" id="PRO_5046344653" evidence="1">
    <location>
        <begin position="21"/>
        <end position="116"/>
    </location>
</feature>
<sequence>MFNQFPLFVVLALLFQGSLSQEVRNIYEPHAVVIDPNGPVLHRYPAILGVCQKVSLTVAYALRISPQIGFTLYPDEDCSSTVGTIRVDNFRTSEYVYPELPARSILFFGEDGYDAY</sequence>
<evidence type="ECO:0000313" key="3">
    <source>
        <dbReference type="Proteomes" id="UP001479436"/>
    </source>
</evidence>
<gene>
    <name evidence="2" type="ORF">K7432_001017</name>
</gene>
<proteinExistence type="predicted"/>
<keyword evidence="1" id="KW-0732">Signal</keyword>
<comment type="caution">
    <text evidence="2">The sequence shown here is derived from an EMBL/GenBank/DDBJ whole genome shotgun (WGS) entry which is preliminary data.</text>
</comment>
<organism evidence="2 3">
    <name type="scientific">Basidiobolus ranarum</name>
    <dbReference type="NCBI Taxonomy" id="34480"/>
    <lineage>
        <taxon>Eukaryota</taxon>
        <taxon>Fungi</taxon>
        <taxon>Fungi incertae sedis</taxon>
        <taxon>Zoopagomycota</taxon>
        <taxon>Entomophthoromycotina</taxon>
        <taxon>Basidiobolomycetes</taxon>
        <taxon>Basidiobolales</taxon>
        <taxon>Basidiobolaceae</taxon>
        <taxon>Basidiobolus</taxon>
    </lineage>
</organism>
<evidence type="ECO:0000256" key="1">
    <source>
        <dbReference type="SAM" id="SignalP"/>
    </source>
</evidence>
<evidence type="ECO:0000313" key="2">
    <source>
        <dbReference type="EMBL" id="KAK9728473.1"/>
    </source>
</evidence>
<dbReference type="Proteomes" id="UP001479436">
    <property type="component" value="Unassembled WGS sequence"/>
</dbReference>
<reference evidence="2 3" key="1">
    <citation type="submission" date="2023-04" db="EMBL/GenBank/DDBJ databases">
        <title>Genome of Basidiobolus ranarum AG-B5.</title>
        <authorList>
            <person name="Stajich J.E."/>
            <person name="Carter-House D."/>
            <person name="Gryganskyi A."/>
        </authorList>
    </citation>
    <scope>NUCLEOTIDE SEQUENCE [LARGE SCALE GENOMIC DNA]</scope>
    <source>
        <strain evidence="2 3">AG-B5</strain>
    </source>
</reference>
<protein>
    <submittedName>
        <fullName evidence="2">Uncharacterized protein</fullName>
    </submittedName>
</protein>